<dbReference type="InterPro" id="IPR050960">
    <property type="entry name" value="AB_hydrolase_4_sf"/>
</dbReference>
<organism evidence="3 4">
    <name type="scientific">Pendulispora brunnea</name>
    <dbReference type="NCBI Taxonomy" id="2905690"/>
    <lineage>
        <taxon>Bacteria</taxon>
        <taxon>Pseudomonadati</taxon>
        <taxon>Myxococcota</taxon>
        <taxon>Myxococcia</taxon>
        <taxon>Myxococcales</taxon>
        <taxon>Sorangiineae</taxon>
        <taxon>Pendulisporaceae</taxon>
        <taxon>Pendulispora</taxon>
    </lineage>
</organism>
<protein>
    <submittedName>
        <fullName evidence="3">Alpha/beta fold hydrolase</fullName>
    </submittedName>
</protein>
<keyword evidence="3" id="KW-0378">Hydrolase</keyword>
<dbReference type="InterPro" id="IPR029058">
    <property type="entry name" value="AB_hydrolase_fold"/>
</dbReference>
<evidence type="ECO:0000313" key="4">
    <source>
        <dbReference type="Proteomes" id="UP001379533"/>
    </source>
</evidence>
<dbReference type="RefSeq" id="WP_394843936.1">
    <property type="nucleotide sequence ID" value="NZ_CP089982.1"/>
</dbReference>
<dbReference type="InterPro" id="IPR000073">
    <property type="entry name" value="AB_hydrolase_1"/>
</dbReference>
<dbReference type="EMBL" id="CP089982">
    <property type="protein sequence ID" value="WXA93335.1"/>
    <property type="molecule type" value="Genomic_DNA"/>
</dbReference>
<dbReference type="Gene3D" id="3.40.50.1820">
    <property type="entry name" value="alpha/beta hydrolase"/>
    <property type="match status" value="1"/>
</dbReference>
<dbReference type="Pfam" id="PF12697">
    <property type="entry name" value="Abhydrolase_6"/>
    <property type="match status" value="1"/>
</dbReference>
<reference evidence="3 4" key="1">
    <citation type="submission" date="2021-12" db="EMBL/GenBank/DDBJ databases">
        <title>Discovery of the Pendulisporaceae a myxobacterial family with distinct sporulation behavior and unique specialized metabolism.</title>
        <authorList>
            <person name="Garcia R."/>
            <person name="Popoff A."/>
            <person name="Bader C.D."/>
            <person name="Loehr J."/>
            <person name="Walesch S."/>
            <person name="Walt C."/>
            <person name="Boldt J."/>
            <person name="Bunk B."/>
            <person name="Haeckl F.J.F.P.J."/>
            <person name="Gunesch A.P."/>
            <person name="Birkelbach J."/>
            <person name="Nuebel U."/>
            <person name="Pietschmann T."/>
            <person name="Bach T."/>
            <person name="Mueller R."/>
        </authorList>
    </citation>
    <scope>NUCLEOTIDE SEQUENCE [LARGE SCALE GENOMIC DNA]</scope>
    <source>
        <strain evidence="3 4">MSr12523</strain>
    </source>
</reference>
<dbReference type="SUPFAM" id="SSF53474">
    <property type="entry name" value="alpha/beta-Hydrolases"/>
    <property type="match status" value="1"/>
</dbReference>
<dbReference type="PANTHER" id="PTHR10794:SF94">
    <property type="entry name" value="ESTERASE YHET-RELATED"/>
    <property type="match status" value="1"/>
</dbReference>
<sequence>MSLSGHYWTIAPFVSHVARRPRPVAAGALTAVEPWSAVVANDAFGDIRLLGELRRASHRSPRPRALLVVIHGLGGSSESHYIRPATRAAQDLDIACLCLNLRGVGGGAAEDFYHAGLWQDVDAALANGTLAEYTDIYMFGYSMGGHVGLRYATEKLDPRVRAVAAVCSPLDLDRSASAIDRPARWIYRQHVLRGLKRMVAPVVRRKKIPISITEMLSISTLRTWDRRIVAPHHGFDSAEDYYAKASVASRLAHLQRPALLVAAPADPMVESNTVRPALEHAPALLDVRWASRGGHVGFPRSLDLGERGPLGLEHQVLAWLLRQGP</sequence>
<evidence type="ECO:0000256" key="1">
    <source>
        <dbReference type="ARBA" id="ARBA00010884"/>
    </source>
</evidence>
<dbReference type="PANTHER" id="PTHR10794">
    <property type="entry name" value="ABHYDROLASE DOMAIN-CONTAINING PROTEIN"/>
    <property type="match status" value="1"/>
</dbReference>
<dbReference type="GO" id="GO:0016787">
    <property type="term" value="F:hydrolase activity"/>
    <property type="evidence" value="ECO:0007669"/>
    <property type="project" value="UniProtKB-KW"/>
</dbReference>
<name>A0ABZ2K897_9BACT</name>
<keyword evidence="4" id="KW-1185">Reference proteome</keyword>
<evidence type="ECO:0000313" key="3">
    <source>
        <dbReference type="EMBL" id="WXA93335.1"/>
    </source>
</evidence>
<comment type="similarity">
    <text evidence="1">Belongs to the AB hydrolase superfamily. AB hydrolase 4 family.</text>
</comment>
<evidence type="ECO:0000259" key="2">
    <source>
        <dbReference type="Pfam" id="PF12697"/>
    </source>
</evidence>
<dbReference type="Proteomes" id="UP001379533">
    <property type="component" value="Chromosome"/>
</dbReference>
<gene>
    <name evidence="3" type="ORF">LZC95_43640</name>
</gene>
<proteinExistence type="inferred from homology"/>
<accession>A0ABZ2K897</accession>
<feature type="domain" description="AB hydrolase-1" evidence="2">
    <location>
        <begin position="67"/>
        <end position="298"/>
    </location>
</feature>